<evidence type="ECO:0000256" key="3">
    <source>
        <dbReference type="ARBA" id="ARBA00022729"/>
    </source>
</evidence>
<gene>
    <name evidence="7" type="ORF">DFP97_105138</name>
</gene>
<name>A0A368W5C9_9BACL</name>
<dbReference type="Pfam" id="PF13407">
    <property type="entry name" value="Peripla_BP_4"/>
    <property type="match status" value="1"/>
</dbReference>
<dbReference type="PROSITE" id="PS51257">
    <property type="entry name" value="PROKAR_LIPOPROTEIN"/>
    <property type="match status" value="1"/>
</dbReference>
<organism evidence="7 8">
    <name type="scientific">Paenibacillus prosopidis</name>
    <dbReference type="NCBI Taxonomy" id="630520"/>
    <lineage>
        <taxon>Bacteria</taxon>
        <taxon>Bacillati</taxon>
        <taxon>Bacillota</taxon>
        <taxon>Bacilli</taxon>
        <taxon>Bacillales</taxon>
        <taxon>Paenibacillaceae</taxon>
        <taxon>Paenibacillus</taxon>
    </lineage>
</organism>
<dbReference type="InterPro" id="IPR028082">
    <property type="entry name" value="Peripla_BP_I"/>
</dbReference>
<dbReference type="AlphaFoldDB" id="A0A368W5C9"/>
<dbReference type="InterPro" id="IPR025997">
    <property type="entry name" value="SBP_2_dom"/>
</dbReference>
<dbReference type="PANTHER" id="PTHR46847:SF1">
    <property type="entry name" value="D-ALLOSE-BINDING PERIPLASMIC PROTEIN-RELATED"/>
    <property type="match status" value="1"/>
</dbReference>
<evidence type="ECO:0000259" key="6">
    <source>
        <dbReference type="Pfam" id="PF13407"/>
    </source>
</evidence>
<evidence type="ECO:0000256" key="1">
    <source>
        <dbReference type="ARBA" id="ARBA00004196"/>
    </source>
</evidence>
<dbReference type="RefSeq" id="WP_425453510.1">
    <property type="nucleotide sequence ID" value="NZ_QPJD01000005.1"/>
</dbReference>
<comment type="caution">
    <text evidence="7">The sequence shown here is derived from an EMBL/GenBank/DDBJ whole genome shotgun (WGS) entry which is preliminary data.</text>
</comment>
<dbReference type="EMBL" id="QPJD01000005">
    <property type="protein sequence ID" value="RCW48953.1"/>
    <property type="molecule type" value="Genomic_DNA"/>
</dbReference>
<dbReference type="Proteomes" id="UP000252415">
    <property type="component" value="Unassembled WGS sequence"/>
</dbReference>
<feature type="signal peptide" evidence="5">
    <location>
        <begin position="1"/>
        <end position="22"/>
    </location>
</feature>
<evidence type="ECO:0000313" key="8">
    <source>
        <dbReference type="Proteomes" id="UP000252415"/>
    </source>
</evidence>
<comment type="subcellular location">
    <subcellularLocation>
        <location evidence="1">Cell envelope</location>
    </subcellularLocation>
</comment>
<evidence type="ECO:0000256" key="5">
    <source>
        <dbReference type="SAM" id="SignalP"/>
    </source>
</evidence>
<dbReference type="Gene3D" id="3.40.50.2300">
    <property type="match status" value="2"/>
</dbReference>
<feature type="chain" id="PRO_5039475675" evidence="5">
    <location>
        <begin position="23"/>
        <end position="343"/>
    </location>
</feature>
<sequence length="343" mass="36454">MKRNKWMSVAMFLLVTVMVLSACGSNGGNNAGEKEANQPAAAAENDSKNTSGDKKLYIPVISKGFQHQFWQAVKQGAEKAATELNVEITFEGPETEAQVDKQIEMLQAALDKKPSAIAFAALDSKAAIPLLEKAKSSNIPVVGFDSGVDSDIPVTTAATDNIAAAALAADKMAELIGGSGEVALIIHDQTSRTGIDRRDGFVNQIKEKYPDIKIVDIQYGAGDQLKSTDLAKAIMQAHPDLKGFFGANEGSAIGVVNAVTELGKNGKITVIGYDSGKLQMEAIKNGTMAGAITQDPIGIGYWSVKAAVQAINGEKVEPMIDTGFHWYDSTNMDSDTIKPLLYE</sequence>
<dbReference type="CDD" id="cd20005">
    <property type="entry name" value="PBP1_ABC_sugar_binding-like"/>
    <property type="match status" value="1"/>
</dbReference>
<reference evidence="7 8" key="1">
    <citation type="submission" date="2018-07" db="EMBL/GenBank/DDBJ databases">
        <title>Genomic Encyclopedia of Type Strains, Phase III (KMG-III): the genomes of soil and plant-associated and newly described type strains.</title>
        <authorList>
            <person name="Whitman W."/>
        </authorList>
    </citation>
    <scope>NUCLEOTIDE SEQUENCE [LARGE SCALE GENOMIC DNA]</scope>
    <source>
        <strain evidence="7 8">CECT 7506</strain>
    </source>
</reference>
<keyword evidence="8" id="KW-1185">Reference proteome</keyword>
<accession>A0A368W5C9</accession>
<feature type="domain" description="Periplasmic binding protein" evidence="6">
    <location>
        <begin position="59"/>
        <end position="315"/>
    </location>
</feature>
<comment type="similarity">
    <text evidence="2">Belongs to the bacterial solute-binding protein 2 family.</text>
</comment>
<protein>
    <submittedName>
        <fullName evidence="7">Ribose transport system substrate-binding protein</fullName>
    </submittedName>
</protein>
<evidence type="ECO:0000256" key="2">
    <source>
        <dbReference type="ARBA" id="ARBA00007639"/>
    </source>
</evidence>
<dbReference type="PANTHER" id="PTHR46847">
    <property type="entry name" value="D-ALLOSE-BINDING PERIPLASMIC PROTEIN-RELATED"/>
    <property type="match status" value="1"/>
</dbReference>
<feature type="region of interest" description="Disordered" evidence="4">
    <location>
        <begin position="30"/>
        <end position="50"/>
    </location>
</feature>
<evidence type="ECO:0000256" key="4">
    <source>
        <dbReference type="SAM" id="MobiDB-lite"/>
    </source>
</evidence>
<dbReference type="SUPFAM" id="SSF53822">
    <property type="entry name" value="Periplasmic binding protein-like I"/>
    <property type="match status" value="1"/>
</dbReference>
<evidence type="ECO:0000313" key="7">
    <source>
        <dbReference type="EMBL" id="RCW48953.1"/>
    </source>
</evidence>
<keyword evidence="3 5" id="KW-0732">Signal</keyword>
<dbReference type="GO" id="GO:0030246">
    <property type="term" value="F:carbohydrate binding"/>
    <property type="evidence" value="ECO:0007669"/>
    <property type="project" value="UniProtKB-ARBA"/>
</dbReference>
<proteinExistence type="inferred from homology"/>
<dbReference type="GO" id="GO:0030313">
    <property type="term" value="C:cell envelope"/>
    <property type="evidence" value="ECO:0007669"/>
    <property type="project" value="UniProtKB-SubCell"/>
</dbReference>